<gene>
    <name evidence="5" type="ORF">CFP71_22210</name>
</gene>
<evidence type="ECO:0000256" key="1">
    <source>
        <dbReference type="ARBA" id="ARBA00023015"/>
    </source>
</evidence>
<evidence type="ECO:0000256" key="3">
    <source>
        <dbReference type="ARBA" id="ARBA00023163"/>
    </source>
</evidence>
<keyword evidence="1" id="KW-0805">Transcription regulation</keyword>
<feature type="domain" description="HTH luxR-type" evidence="4">
    <location>
        <begin position="149"/>
        <end position="214"/>
    </location>
</feature>
<reference evidence="5 6" key="1">
    <citation type="submission" date="2017-07" db="EMBL/GenBank/DDBJ databases">
        <title>Amycolatopsis thailandensis Genome sequencing and assembly.</title>
        <authorList>
            <person name="Kaur N."/>
            <person name="Mayilraj S."/>
        </authorList>
    </citation>
    <scope>NUCLEOTIDE SEQUENCE [LARGE SCALE GENOMIC DNA]</scope>
    <source>
        <strain evidence="5 6">JCM 16380</strain>
    </source>
</reference>
<dbReference type="AlphaFoldDB" id="A0A229S2Y2"/>
<dbReference type="Pfam" id="PF00196">
    <property type="entry name" value="GerE"/>
    <property type="match status" value="1"/>
</dbReference>
<comment type="caution">
    <text evidence="5">The sequence shown here is derived from an EMBL/GenBank/DDBJ whole genome shotgun (WGS) entry which is preliminary data.</text>
</comment>
<dbReference type="GO" id="GO:0003677">
    <property type="term" value="F:DNA binding"/>
    <property type="evidence" value="ECO:0007669"/>
    <property type="project" value="UniProtKB-KW"/>
</dbReference>
<dbReference type="OrthoDB" id="4309410at2"/>
<dbReference type="PANTHER" id="PTHR44688">
    <property type="entry name" value="DNA-BINDING TRANSCRIPTIONAL ACTIVATOR DEVR_DOSR"/>
    <property type="match status" value="1"/>
</dbReference>
<dbReference type="RefSeq" id="WP_093935872.1">
    <property type="nucleotide sequence ID" value="NZ_NMQT01000077.1"/>
</dbReference>
<name>A0A229S2Y2_9PSEU</name>
<dbReference type="Gene3D" id="3.40.50.2300">
    <property type="match status" value="1"/>
</dbReference>
<dbReference type="GO" id="GO:0006355">
    <property type="term" value="P:regulation of DNA-templated transcription"/>
    <property type="evidence" value="ECO:0007669"/>
    <property type="project" value="InterPro"/>
</dbReference>
<dbReference type="Proteomes" id="UP000215223">
    <property type="component" value="Unassembled WGS sequence"/>
</dbReference>
<evidence type="ECO:0000313" key="6">
    <source>
        <dbReference type="Proteomes" id="UP000215223"/>
    </source>
</evidence>
<dbReference type="CDD" id="cd06170">
    <property type="entry name" value="LuxR_C_like"/>
    <property type="match status" value="1"/>
</dbReference>
<keyword evidence="2" id="KW-0238">DNA-binding</keyword>
<evidence type="ECO:0000259" key="4">
    <source>
        <dbReference type="PROSITE" id="PS50043"/>
    </source>
</evidence>
<protein>
    <submittedName>
        <fullName evidence="5">Helix-turn-helix transcriptional regulator</fullName>
    </submittedName>
</protein>
<accession>A0A229S2Y2</accession>
<sequence length="216" mass="23575">MESAEVLVHAPDPFTASGVRTLLERSPHLHVRVDDPEQDRVDAPDVTVVAVEGVAGVEVFAYLRRLQNRLGADAALKCVVVCREFRAEDILTAVECGVVAFLHRQDVTNTSLTAMVTAVSRGAAFLPGSLQGTLLERLNWLRTEVLDPEGLTLSGLEDRELAVLRLIADGYQTEEMADLLPYSEGTIKNVLYGFINRMGLNSRAHAVAYAFRTGAI</sequence>
<keyword evidence="6" id="KW-1185">Reference proteome</keyword>
<dbReference type="SMART" id="SM00421">
    <property type="entry name" value="HTH_LUXR"/>
    <property type="match status" value="1"/>
</dbReference>
<evidence type="ECO:0000256" key="2">
    <source>
        <dbReference type="ARBA" id="ARBA00023125"/>
    </source>
</evidence>
<dbReference type="InterPro" id="IPR016032">
    <property type="entry name" value="Sig_transdc_resp-reg_C-effctor"/>
</dbReference>
<evidence type="ECO:0000313" key="5">
    <source>
        <dbReference type="EMBL" id="OXM53236.1"/>
    </source>
</evidence>
<proteinExistence type="predicted"/>
<dbReference type="InterPro" id="IPR000792">
    <property type="entry name" value="Tscrpt_reg_LuxR_C"/>
</dbReference>
<dbReference type="SUPFAM" id="SSF46894">
    <property type="entry name" value="C-terminal effector domain of the bipartite response regulators"/>
    <property type="match status" value="1"/>
</dbReference>
<keyword evidence="3" id="KW-0804">Transcription</keyword>
<dbReference type="EMBL" id="NMQT01000077">
    <property type="protein sequence ID" value="OXM53236.1"/>
    <property type="molecule type" value="Genomic_DNA"/>
</dbReference>
<organism evidence="5 6">
    <name type="scientific">Amycolatopsis thailandensis</name>
    <dbReference type="NCBI Taxonomy" id="589330"/>
    <lineage>
        <taxon>Bacteria</taxon>
        <taxon>Bacillati</taxon>
        <taxon>Actinomycetota</taxon>
        <taxon>Actinomycetes</taxon>
        <taxon>Pseudonocardiales</taxon>
        <taxon>Pseudonocardiaceae</taxon>
        <taxon>Amycolatopsis</taxon>
    </lineage>
</organism>
<dbReference type="PANTHER" id="PTHR44688:SF16">
    <property type="entry name" value="DNA-BINDING TRANSCRIPTIONAL ACTIVATOR DEVR_DOSR"/>
    <property type="match status" value="1"/>
</dbReference>
<dbReference type="PROSITE" id="PS50043">
    <property type="entry name" value="HTH_LUXR_2"/>
    <property type="match status" value="1"/>
</dbReference>